<keyword evidence="10" id="KW-0732">Signal</keyword>
<comment type="similarity">
    <text evidence="2 9">Belongs to the cytochrome P450 family.</text>
</comment>
<dbReference type="SUPFAM" id="SSF48264">
    <property type="entry name" value="Cytochrome P450"/>
    <property type="match status" value="1"/>
</dbReference>
<dbReference type="FunFam" id="1.10.630.10:FF:000006">
    <property type="entry name" value="Cytochrome P450 302a1, mitochondrial"/>
    <property type="match status" value="1"/>
</dbReference>
<comment type="caution">
    <text evidence="11">The sequence shown here is derived from an EMBL/GenBank/DDBJ whole genome shotgun (WGS) entry which is preliminary data.</text>
</comment>
<dbReference type="InterPro" id="IPR002401">
    <property type="entry name" value="Cyt_P450_E_grp-I"/>
</dbReference>
<feature type="chain" id="PRO_5038891060" description="Cytochrome P450" evidence="10">
    <location>
        <begin position="21"/>
        <end position="509"/>
    </location>
</feature>
<dbReference type="InterPro" id="IPR050479">
    <property type="entry name" value="CYP11_CYP27_families"/>
</dbReference>
<evidence type="ECO:0000256" key="9">
    <source>
        <dbReference type="RuleBase" id="RU000461"/>
    </source>
</evidence>
<evidence type="ECO:0000256" key="10">
    <source>
        <dbReference type="SAM" id="SignalP"/>
    </source>
</evidence>
<dbReference type="InterPro" id="IPR001128">
    <property type="entry name" value="Cyt_P450"/>
</dbReference>
<organism evidence="11 12">
    <name type="scientific">Dreissena polymorpha</name>
    <name type="common">Zebra mussel</name>
    <name type="synonym">Mytilus polymorpha</name>
    <dbReference type="NCBI Taxonomy" id="45954"/>
    <lineage>
        <taxon>Eukaryota</taxon>
        <taxon>Metazoa</taxon>
        <taxon>Spiralia</taxon>
        <taxon>Lophotrochozoa</taxon>
        <taxon>Mollusca</taxon>
        <taxon>Bivalvia</taxon>
        <taxon>Autobranchia</taxon>
        <taxon>Heteroconchia</taxon>
        <taxon>Euheterodonta</taxon>
        <taxon>Imparidentia</taxon>
        <taxon>Neoheterodontei</taxon>
        <taxon>Myida</taxon>
        <taxon>Dreissenoidea</taxon>
        <taxon>Dreissenidae</taxon>
        <taxon>Dreissena</taxon>
    </lineage>
</organism>
<evidence type="ECO:0008006" key="13">
    <source>
        <dbReference type="Google" id="ProtNLM"/>
    </source>
</evidence>
<feature type="signal peptide" evidence="10">
    <location>
        <begin position="1"/>
        <end position="20"/>
    </location>
</feature>
<dbReference type="PANTHER" id="PTHR24279">
    <property type="entry name" value="CYTOCHROME P450"/>
    <property type="match status" value="1"/>
</dbReference>
<evidence type="ECO:0000256" key="3">
    <source>
        <dbReference type="ARBA" id="ARBA00022617"/>
    </source>
</evidence>
<keyword evidence="6 8" id="KW-0408">Iron</keyword>
<accession>A0A9D4MJJ3</accession>
<dbReference type="InterPro" id="IPR036396">
    <property type="entry name" value="Cyt_P450_sf"/>
</dbReference>
<dbReference type="PRINTS" id="PR00385">
    <property type="entry name" value="P450"/>
</dbReference>
<dbReference type="PROSITE" id="PS00086">
    <property type="entry name" value="CYTOCHROME_P450"/>
    <property type="match status" value="1"/>
</dbReference>
<dbReference type="Gene3D" id="1.10.630.10">
    <property type="entry name" value="Cytochrome P450"/>
    <property type="match status" value="1"/>
</dbReference>
<evidence type="ECO:0000256" key="4">
    <source>
        <dbReference type="ARBA" id="ARBA00022723"/>
    </source>
</evidence>
<dbReference type="Pfam" id="PF00067">
    <property type="entry name" value="p450"/>
    <property type="match status" value="1"/>
</dbReference>
<dbReference type="EMBL" id="JAIWYP010000001">
    <property type="protein sequence ID" value="KAH3876566.1"/>
    <property type="molecule type" value="Genomic_DNA"/>
</dbReference>
<evidence type="ECO:0000313" key="12">
    <source>
        <dbReference type="Proteomes" id="UP000828390"/>
    </source>
</evidence>
<gene>
    <name evidence="11" type="ORF">DPMN_000412</name>
</gene>
<evidence type="ECO:0000256" key="8">
    <source>
        <dbReference type="PIRSR" id="PIRSR602401-1"/>
    </source>
</evidence>
<dbReference type="GO" id="GO:0005506">
    <property type="term" value="F:iron ion binding"/>
    <property type="evidence" value="ECO:0007669"/>
    <property type="project" value="InterPro"/>
</dbReference>
<evidence type="ECO:0000256" key="1">
    <source>
        <dbReference type="ARBA" id="ARBA00001971"/>
    </source>
</evidence>
<keyword evidence="3 8" id="KW-0349">Heme</keyword>
<name>A0A9D4MJJ3_DREPO</name>
<evidence type="ECO:0000256" key="7">
    <source>
        <dbReference type="ARBA" id="ARBA00023033"/>
    </source>
</evidence>
<dbReference type="GO" id="GO:0020037">
    <property type="term" value="F:heme binding"/>
    <property type="evidence" value="ECO:0007669"/>
    <property type="project" value="InterPro"/>
</dbReference>
<evidence type="ECO:0000313" key="11">
    <source>
        <dbReference type="EMBL" id="KAH3876566.1"/>
    </source>
</evidence>
<evidence type="ECO:0000256" key="2">
    <source>
        <dbReference type="ARBA" id="ARBA00010617"/>
    </source>
</evidence>
<comment type="cofactor">
    <cofactor evidence="1 8">
        <name>heme</name>
        <dbReference type="ChEBI" id="CHEBI:30413"/>
    </cofactor>
</comment>
<keyword evidence="12" id="KW-1185">Reference proteome</keyword>
<keyword evidence="4 8" id="KW-0479">Metal-binding</keyword>
<dbReference type="InterPro" id="IPR017972">
    <property type="entry name" value="Cyt_P450_CS"/>
</dbReference>
<proteinExistence type="inferred from homology"/>
<dbReference type="OrthoDB" id="3945418at2759"/>
<dbReference type="Proteomes" id="UP000828390">
    <property type="component" value="Unassembled WGS sequence"/>
</dbReference>
<dbReference type="CDD" id="cd11054">
    <property type="entry name" value="CYP24A1-like"/>
    <property type="match status" value="1"/>
</dbReference>
<protein>
    <recommendedName>
        <fullName evidence="13">Cytochrome P450</fullName>
    </recommendedName>
</protein>
<dbReference type="PRINTS" id="PR00463">
    <property type="entry name" value="EP450I"/>
</dbReference>
<keyword evidence="7 9" id="KW-0503">Monooxygenase</keyword>
<evidence type="ECO:0000256" key="6">
    <source>
        <dbReference type="ARBA" id="ARBA00023004"/>
    </source>
</evidence>
<feature type="binding site" description="axial binding residue" evidence="8">
    <location>
        <position position="458"/>
    </location>
    <ligand>
        <name>heme</name>
        <dbReference type="ChEBI" id="CHEBI:30413"/>
    </ligand>
    <ligandPart>
        <name>Fe</name>
        <dbReference type="ChEBI" id="CHEBI:18248"/>
    </ligandPart>
</feature>
<dbReference type="PANTHER" id="PTHR24279:SF120">
    <property type="entry name" value="CYTOCHROME P450"/>
    <property type="match status" value="1"/>
</dbReference>
<reference evidence="11" key="1">
    <citation type="journal article" date="2019" name="bioRxiv">
        <title>The Genome of the Zebra Mussel, Dreissena polymorpha: A Resource for Invasive Species Research.</title>
        <authorList>
            <person name="McCartney M.A."/>
            <person name="Auch B."/>
            <person name="Kono T."/>
            <person name="Mallez S."/>
            <person name="Zhang Y."/>
            <person name="Obille A."/>
            <person name="Becker A."/>
            <person name="Abrahante J.E."/>
            <person name="Garbe J."/>
            <person name="Badalamenti J.P."/>
            <person name="Herman A."/>
            <person name="Mangelson H."/>
            <person name="Liachko I."/>
            <person name="Sullivan S."/>
            <person name="Sone E.D."/>
            <person name="Koren S."/>
            <person name="Silverstein K.A.T."/>
            <person name="Beckman K.B."/>
            <person name="Gohl D.M."/>
        </authorList>
    </citation>
    <scope>NUCLEOTIDE SEQUENCE</scope>
    <source>
        <strain evidence="11">Duluth1</strain>
        <tissue evidence="11">Whole animal</tissue>
    </source>
</reference>
<sequence length="509" mass="58441">MACRGVPWLIPRCFVSTTTALCNVQMLSVEYEKAKPFSEIPGPKGLPYLGTLLKYRKGPLNKYNIERYQEAVLDLYHQYGKIVKETIAGTTVVHLFDPDYIRLVFQHEGKMPHIVPLMETTQMYRQQRGLSLGLGNTNGEEWYRLRSAVQQMMMRPKAVTVYLPFVTEVAEDFVSHLRLIRDCNGHVPNLRNEISKWNVESAAMTVFEARLNSFKTSKDSEVQKMINANTAMFTLSAKMKFQLPLYKLFPTPIWKRLVDAEECVLQTSLKYLNEALAKISALTDANALKEGQYNFLSYLISKPELDMKDITIITLSLFGDGLSTTSPTLASNLYCLARYPDAQERLYNEITKVVPPGEQITADRINSMAYLKAFVKETFRFFPIGLDVARVPTQNLVIGGYQIPAGSHVEMNNFVMFQDPQYFEEPGEFKAERWLRDGSAQNIHPYILTPFGHGPRMCAGRRFAEQEMYVVIIKILQNFRLEWRHKDLMQKYQILMVPEAPVDITFNSR</sequence>
<keyword evidence="5 9" id="KW-0560">Oxidoreductase</keyword>
<dbReference type="GO" id="GO:0016705">
    <property type="term" value="F:oxidoreductase activity, acting on paired donors, with incorporation or reduction of molecular oxygen"/>
    <property type="evidence" value="ECO:0007669"/>
    <property type="project" value="InterPro"/>
</dbReference>
<dbReference type="GO" id="GO:0004497">
    <property type="term" value="F:monooxygenase activity"/>
    <property type="evidence" value="ECO:0007669"/>
    <property type="project" value="UniProtKB-KW"/>
</dbReference>
<dbReference type="AlphaFoldDB" id="A0A9D4MJJ3"/>
<reference evidence="11" key="2">
    <citation type="submission" date="2020-11" db="EMBL/GenBank/DDBJ databases">
        <authorList>
            <person name="McCartney M.A."/>
            <person name="Auch B."/>
            <person name="Kono T."/>
            <person name="Mallez S."/>
            <person name="Becker A."/>
            <person name="Gohl D.M."/>
            <person name="Silverstein K.A.T."/>
            <person name="Koren S."/>
            <person name="Bechman K.B."/>
            <person name="Herman A."/>
            <person name="Abrahante J.E."/>
            <person name="Garbe J."/>
        </authorList>
    </citation>
    <scope>NUCLEOTIDE SEQUENCE</scope>
    <source>
        <strain evidence="11">Duluth1</strain>
        <tissue evidence="11">Whole animal</tissue>
    </source>
</reference>
<evidence type="ECO:0000256" key="5">
    <source>
        <dbReference type="ARBA" id="ARBA00023002"/>
    </source>
</evidence>